<dbReference type="AlphaFoldDB" id="A0A9Q0KH68"/>
<accession>A0A9Q0KH68</accession>
<dbReference type="Proteomes" id="UP001141806">
    <property type="component" value="Unassembled WGS sequence"/>
</dbReference>
<gene>
    <name evidence="1" type="ORF">NE237_003308</name>
</gene>
<keyword evidence="2" id="KW-1185">Reference proteome</keyword>
<name>A0A9Q0KH68_9MAGN</name>
<evidence type="ECO:0000313" key="2">
    <source>
        <dbReference type="Proteomes" id="UP001141806"/>
    </source>
</evidence>
<reference evidence="1" key="1">
    <citation type="journal article" date="2023" name="Plant J.">
        <title>The genome of the king protea, Protea cynaroides.</title>
        <authorList>
            <person name="Chang J."/>
            <person name="Duong T.A."/>
            <person name="Schoeman C."/>
            <person name="Ma X."/>
            <person name="Roodt D."/>
            <person name="Barker N."/>
            <person name="Li Z."/>
            <person name="Van de Peer Y."/>
            <person name="Mizrachi E."/>
        </authorList>
    </citation>
    <scope>NUCLEOTIDE SEQUENCE</scope>
    <source>
        <tissue evidence="1">Young leaves</tissue>
    </source>
</reference>
<organism evidence="1 2">
    <name type="scientific">Protea cynaroides</name>
    <dbReference type="NCBI Taxonomy" id="273540"/>
    <lineage>
        <taxon>Eukaryota</taxon>
        <taxon>Viridiplantae</taxon>
        <taxon>Streptophyta</taxon>
        <taxon>Embryophyta</taxon>
        <taxon>Tracheophyta</taxon>
        <taxon>Spermatophyta</taxon>
        <taxon>Magnoliopsida</taxon>
        <taxon>Proteales</taxon>
        <taxon>Proteaceae</taxon>
        <taxon>Protea</taxon>
    </lineage>
</organism>
<proteinExistence type="predicted"/>
<dbReference type="EMBL" id="JAMYWD010000005">
    <property type="protein sequence ID" value="KAJ4970209.1"/>
    <property type="molecule type" value="Genomic_DNA"/>
</dbReference>
<protein>
    <submittedName>
        <fullName evidence="1">Uncharacterized protein</fullName>
    </submittedName>
</protein>
<sequence>MVQLPPFVAAICVDVEARDRCDSPLKWDQATEVELTCFFGLLFLLNKEKFLTFMTYRIRIVAVEAKALSSLLSQFDSGSLLEVEELLYSTDPECRIVRAIVSRKIQFGHFGNDHSSCSLSITISIDRRRSIYRGLLPDLKCLKHLRHLFANLLKLLLKPKETLVVWFVSYGWL</sequence>
<evidence type="ECO:0000313" key="1">
    <source>
        <dbReference type="EMBL" id="KAJ4970209.1"/>
    </source>
</evidence>
<comment type="caution">
    <text evidence="1">The sequence shown here is derived from an EMBL/GenBank/DDBJ whole genome shotgun (WGS) entry which is preliminary data.</text>
</comment>